<sequence length="204" mass="23120">MRTRDQGLPSGIGHTLLRRVFIGLYPTQAGLDQIRQIATNLPRPFSLESPDDLHITLLFGGDQPEHRKSVWVEAAHQSMRELEPFSLLSMGSVALEQHRSILVLRFFGGEKFWGEAAGLASHLSWDLLGVRPSRPFWPHMTLSRKVVAPLPPDDRRVLKKDLPDRSLFLGGVRLWTSSPTRNPNGRRYTALAEFPFQQDQNEHG</sequence>
<proteinExistence type="predicted"/>
<dbReference type="EMBL" id="CP007243">
    <property type="protein sequence ID" value="AIA32050.1"/>
    <property type="molecule type" value="Genomic_DNA"/>
</dbReference>
<dbReference type="KEGG" id="lfp:Y981_12940"/>
<dbReference type="OrthoDB" id="9793819at2"/>
<dbReference type="InterPro" id="IPR009097">
    <property type="entry name" value="Cyclic_Pdiesterase"/>
</dbReference>
<evidence type="ECO:0000313" key="3">
    <source>
        <dbReference type="Proteomes" id="UP000027059"/>
    </source>
</evidence>
<accession>A0A059XY37</accession>
<gene>
    <name evidence="2" type="ORF">Y981_12940</name>
</gene>
<dbReference type="HOGENOM" id="CLU_1341884_0_0_0"/>
<name>A0A059XY37_9BACT</name>
<dbReference type="RefSeq" id="WP_038506425.1">
    <property type="nucleotide sequence ID" value="NZ_CP007243.1"/>
</dbReference>
<dbReference type="Proteomes" id="UP000027059">
    <property type="component" value="Chromosome"/>
</dbReference>
<dbReference type="Gene3D" id="3.90.1140.10">
    <property type="entry name" value="Cyclic phosphodiesterase"/>
    <property type="match status" value="1"/>
</dbReference>
<evidence type="ECO:0000259" key="1">
    <source>
        <dbReference type="Pfam" id="PF02834"/>
    </source>
</evidence>
<protein>
    <recommendedName>
        <fullName evidence="1">Phosphoesterase HXTX domain-containing protein</fullName>
    </recommendedName>
</protein>
<dbReference type="SUPFAM" id="SSF55144">
    <property type="entry name" value="LigT-like"/>
    <property type="match status" value="1"/>
</dbReference>
<reference evidence="3" key="1">
    <citation type="submission" date="2014-02" db="EMBL/GenBank/DDBJ databases">
        <title>Complete genome sequence and comparative genomic analysis of the nitrogen-fixing bacterium Leptospirillum ferriphilum YSK.</title>
        <authorList>
            <person name="Guo X."/>
            <person name="Yin H."/>
            <person name="Liang Y."/>
            <person name="Hu Q."/>
            <person name="Ma L."/>
            <person name="Xiao Y."/>
            <person name="Zhang X."/>
            <person name="Qiu G."/>
            <person name="Liu X."/>
        </authorList>
    </citation>
    <scope>NUCLEOTIDE SEQUENCE [LARGE SCALE GENOMIC DNA]</scope>
    <source>
        <strain evidence="3">YSK</strain>
    </source>
</reference>
<feature type="domain" description="Phosphoesterase HXTX" evidence="1">
    <location>
        <begin position="28"/>
        <end position="87"/>
    </location>
</feature>
<evidence type="ECO:0000313" key="2">
    <source>
        <dbReference type="EMBL" id="AIA32050.1"/>
    </source>
</evidence>
<dbReference type="InterPro" id="IPR014051">
    <property type="entry name" value="Phosphoesterase_HXTX"/>
</dbReference>
<dbReference type="AlphaFoldDB" id="A0A059XY37"/>
<organism evidence="2 3">
    <name type="scientific">Leptospirillum ferriphilum YSK</name>
    <dbReference type="NCBI Taxonomy" id="1441628"/>
    <lineage>
        <taxon>Bacteria</taxon>
        <taxon>Pseudomonadati</taxon>
        <taxon>Nitrospirota</taxon>
        <taxon>Nitrospiria</taxon>
        <taxon>Nitrospirales</taxon>
        <taxon>Nitrospiraceae</taxon>
        <taxon>Leptospirillum</taxon>
    </lineage>
</organism>
<dbReference type="Pfam" id="PF02834">
    <property type="entry name" value="LigT_PEase"/>
    <property type="match status" value="1"/>
</dbReference>
<reference evidence="2 3" key="2">
    <citation type="journal article" date="2015" name="Biomed. Res. Int.">
        <title>Effects of Arsenite Resistance on the Growth and Functional Gene Expression of Leptospirillum ferriphilum and Acidithiobacillus thiooxidans in Pure Culture and Coculture.</title>
        <authorList>
            <person name="Jiang H."/>
            <person name="Liang Y."/>
            <person name="Yin H."/>
            <person name="Xiao Y."/>
            <person name="Guo X."/>
            <person name="Xu Y."/>
            <person name="Hu Q."/>
            <person name="Liu H."/>
            <person name="Liu X."/>
        </authorList>
    </citation>
    <scope>NUCLEOTIDE SEQUENCE [LARGE SCALE GENOMIC DNA]</scope>
    <source>
        <strain evidence="2 3">YSK</strain>
    </source>
</reference>
<keyword evidence="3" id="KW-1185">Reference proteome</keyword>